<proteinExistence type="predicted"/>
<dbReference type="PANTHER" id="PTHR30217">
    <property type="entry name" value="PEPTIDASE U32 FAMILY"/>
    <property type="match status" value="1"/>
</dbReference>
<sequence length="800" mass="88678">MYKIPELLAPAGTLESIRAAINGGADAVYFGGKAFNARRNAGNMDEMEMTEAVALCRQYGVKVYVTLNILIKDEEFEDLVHYLNFLAGLGIDGLIVQDPGLIFLLQKYFPEFRLQTSTQGSVYGLEGTLFFEKLGFMRVVLPREMPISEADMVAGQTRVEVKLFCHGALCYAYSGQCLMSSMIGGRSGNRGLCAQPCRKKYQLRDADKHLIKEGYLLSMKDLNIRDRLNEVAQAGIDSLKIEGRMKSPEYVYAVTRAYREALDAVDEKGKTPSITEKELAQVFNRSFTEGRLFSDPQVIGDVVGRNRGTLAGHIIGCESGRLLIEALPDTVFSVGDGLSFGEGSEMGMRIDALFDLKGRPLTAEKPGIKVKVPSRFKVPVDTPVYRNHDARLTRRLKRASRAAEPAGQQPVRFRLRLALGEPAEVTAEAGEQVVTRVSDITPTAAQKLPLTCEMLSGQFERLGDTGYQFGGLDADIEPGIFLSKGELNALRREIVEALDAEQKEEKPVPVVFSLSHELPVKREVKKPLLSLEPVGRADFEALCGLAVDELVLPVQDLSRPQDCERPIACAHECGKRVLLAFPRIMDTAASARLKARLEDFCGLHHDGILIKNYEVLNLFQNRPVYKEADQPFNLLNALAMKQLKEWQVDGGVLSPELSAAEAAGLAKRSAISCVLPVYGRQEIMVSANCVYNCADKQCEGCQRYQGWAALTDERGASFPLRKDTDNIIHIYNGDVLLLKEELKRQKHIDKWRIYATDEGSEELENVVSYYRNALDKGAFGPMPGRAGVRYTKGNFKRGVE</sequence>
<gene>
    <name evidence="2" type="ORF">B2M23_10225</name>
</gene>
<dbReference type="KEGG" id="elim:B2M23_10225"/>
<reference evidence="3" key="1">
    <citation type="journal article" date="2017" name="Sci. Rep.">
        <title>Determination of the Genome and Primary Transcriptome of Syngas Fermenting Eubacterium limosum ATCC 8486.</title>
        <authorList>
            <person name="Song Y."/>
            <person name="Shin J."/>
            <person name="Jeong Y."/>
            <person name="Jin S."/>
            <person name="Lee J.K."/>
            <person name="Kim D.R."/>
            <person name="Kim S.C."/>
            <person name="Cho S."/>
            <person name="Cho B.K."/>
        </authorList>
    </citation>
    <scope>NUCLEOTIDE SEQUENCE [LARGE SCALE GENOMIC DNA]</scope>
    <source>
        <strain evidence="3">ATCC 8486</strain>
    </source>
</reference>
<feature type="domain" description="Peptidase U32 collagenase" evidence="1">
    <location>
        <begin position="384"/>
        <end position="501"/>
    </location>
</feature>
<evidence type="ECO:0000259" key="1">
    <source>
        <dbReference type="Pfam" id="PF12392"/>
    </source>
</evidence>
<evidence type="ECO:0000313" key="2">
    <source>
        <dbReference type="EMBL" id="ARD65893.1"/>
    </source>
</evidence>
<dbReference type="InterPro" id="IPR051454">
    <property type="entry name" value="RNA/ubiquinone_mod_enzymes"/>
</dbReference>
<organism evidence="2 3">
    <name type="scientific">Eubacterium limosum</name>
    <dbReference type="NCBI Taxonomy" id="1736"/>
    <lineage>
        <taxon>Bacteria</taxon>
        <taxon>Bacillati</taxon>
        <taxon>Bacillota</taxon>
        <taxon>Clostridia</taxon>
        <taxon>Eubacteriales</taxon>
        <taxon>Eubacteriaceae</taxon>
        <taxon>Eubacterium</taxon>
    </lineage>
</organism>
<dbReference type="Proteomes" id="UP000192391">
    <property type="component" value="Chromosome"/>
</dbReference>
<protein>
    <recommendedName>
        <fullName evidence="1">Peptidase U32 collagenase domain-containing protein</fullName>
    </recommendedName>
</protein>
<dbReference type="Pfam" id="PF12392">
    <property type="entry name" value="DUF3656"/>
    <property type="match status" value="1"/>
</dbReference>
<dbReference type="InterPro" id="IPR020988">
    <property type="entry name" value="Pept_U32_collagenase"/>
</dbReference>
<dbReference type="PANTHER" id="PTHR30217:SF10">
    <property type="entry name" value="23S RRNA 5-HYDROXYCYTIDINE C2501 SYNTHASE"/>
    <property type="match status" value="1"/>
</dbReference>
<accession>A0AAC9W3H3</accession>
<dbReference type="InterPro" id="IPR001539">
    <property type="entry name" value="Peptidase_U32"/>
</dbReference>
<dbReference type="AlphaFoldDB" id="A0AAC9W3H3"/>
<dbReference type="Pfam" id="PF01136">
    <property type="entry name" value="Peptidase_U32"/>
    <property type="match status" value="2"/>
</dbReference>
<dbReference type="RefSeq" id="WP_038352607.1">
    <property type="nucleotide sequence ID" value="NZ_CP019962.1"/>
</dbReference>
<dbReference type="EMBL" id="CP019962">
    <property type="protein sequence ID" value="ARD65893.1"/>
    <property type="molecule type" value="Genomic_DNA"/>
</dbReference>
<name>A0AAC9W3H3_EUBLI</name>
<evidence type="ECO:0000313" key="3">
    <source>
        <dbReference type="Proteomes" id="UP000192391"/>
    </source>
</evidence>